<sequence length="405" mass="46169">MNDVKILLADHRADSFGPPVALAEYLKKNCDDFSYVSLPLGFSKTPQFSIRHFISGTLKFNKTINYDIFDGYNWHGDAISDIFREIMNLCRLTRFVFSTSKNKKFDIGIGIDPTTTFILLILQKIGLIRYVAYGNYNDPMTQRSKKSVINSIYKKITKFCLQHSNCVWYRWSNHKNVVHRLYGKFDEKQTFIVPIGLYRKFTREVNRPPKKLICSRHIAEYAGIHLIIQALPDVVKIKPNIEFVVIGDGQYLDTLKTMTKKLNLEHTVKFLGFMPHEKVLKKLSECDIGIATYLPTHLRKTFEPNAEMEALGGTTSTMELLGAGMPIIATRGMGISEAVEKRNAGIAIDYDVTQATNALLNILDEEKFPEMANNAVELSQEYEYDSIYSKTLNSIIDDMNSPKSD</sequence>
<dbReference type="GO" id="GO:0018392">
    <property type="term" value="F:glycoprotein 3-alpha-L-fucosyltransferase activity"/>
    <property type="evidence" value="ECO:0007669"/>
    <property type="project" value="UniProtKB-EC"/>
</dbReference>
<dbReference type="EMBL" id="JOTA01000002">
    <property type="protein sequence ID" value="KFM22216.1"/>
    <property type="molecule type" value="Genomic_DNA"/>
</dbReference>
<dbReference type="EC" id="2.4.1.214" evidence="4"/>
<name>A0A087S912_9ARCH</name>
<dbReference type="InterPro" id="IPR001296">
    <property type="entry name" value="Glyco_trans_1"/>
</dbReference>
<accession>A0A087S912</accession>
<keyword evidence="2 4" id="KW-0808">Transferase</keyword>
<reference evidence="4 5" key="1">
    <citation type="submission" date="2014-06" db="EMBL/GenBank/DDBJ databases">
        <authorList>
            <person name="Ngugi D.K."/>
            <person name="Blom J."/>
            <person name="Alam I."/>
            <person name="Rashid M."/>
            <person name="Baalawi W."/>
            <person name="Zhang G."/>
            <person name="Hikmawan T."/>
            <person name="Guan Y."/>
            <person name="Antunes A."/>
            <person name="Siam R."/>
            <person name="El-Dorry H."/>
            <person name="Bajic V."/>
            <person name="Stingl U."/>
        </authorList>
    </citation>
    <scope>NUCLEOTIDE SEQUENCE [LARGE SCALE GENOMIC DNA]</scope>
    <source>
        <strain evidence="4">SCGC AAA799-B03</strain>
    </source>
</reference>
<keyword evidence="5" id="KW-1185">Reference proteome</keyword>
<dbReference type="PANTHER" id="PTHR12526">
    <property type="entry name" value="GLYCOSYLTRANSFERASE"/>
    <property type="match status" value="1"/>
</dbReference>
<protein>
    <submittedName>
        <fullName evidence="4">Putative colanic acid biosynthesis glycosyltransferase WcaL protein</fullName>
        <ecNumber evidence="4">2.4.1.214</ecNumber>
    </submittedName>
</protein>
<evidence type="ECO:0000256" key="1">
    <source>
        <dbReference type="ARBA" id="ARBA00022676"/>
    </source>
</evidence>
<evidence type="ECO:0000256" key="2">
    <source>
        <dbReference type="ARBA" id="ARBA00022679"/>
    </source>
</evidence>
<organism evidence="4 5">
    <name type="scientific">Marine Group I thaumarchaeote SCGC AAA799-B03</name>
    <dbReference type="NCBI Taxonomy" id="1502289"/>
    <lineage>
        <taxon>Archaea</taxon>
        <taxon>Nitrososphaerota</taxon>
        <taxon>Marine Group I</taxon>
    </lineage>
</organism>
<comment type="caution">
    <text evidence="4">The sequence shown here is derived from an EMBL/GenBank/DDBJ whole genome shotgun (WGS) entry which is preliminary data.</text>
</comment>
<dbReference type="Pfam" id="PF00534">
    <property type="entry name" value="Glycos_transf_1"/>
    <property type="match status" value="1"/>
</dbReference>
<keyword evidence="1 4" id="KW-0328">Glycosyltransferase</keyword>
<evidence type="ECO:0000313" key="4">
    <source>
        <dbReference type="EMBL" id="KFM22216.1"/>
    </source>
</evidence>
<dbReference type="AlphaFoldDB" id="A0A087S912"/>
<dbReference type="Gene3D" id="3.40.50.2000">
    <property type="entry name" value="Glycogen Phosphorylase B"/>
    <property type="match status" value="2"/>
</dbReference>
<dbReference type="Proteomes" id="UP000029384">
    <property type="component" value="Unassembled WGS sequence"/>
</dbReference>
<feature type="domain" description="Glycosyl transferase family 1" evidence="3">
    <location>
        <begin position="206"/>
        <end position="374"/>
    </location>
</feature>
<proteinExistence type="predicted"/>
<evidence type="ECO:0000259" key="3">
    <source>
        <dbReference type="Pfam" id="PF00534"/>
    </source>
</evidence>
<dbReference type="PANTHER" id="PTHR12526:SF629">
    <property type="entry name" value="TEICHURONIC ACID BIOSYNTHESIS GLYCOSYLTRANSFERASE TUAH-RELATED"/>
    <property type="match status" value="1"/>
</dbReference>
<gene>
    <name evidence="4" type="primary">wcaL</name>
    <name evidence="4" type="ORF">AAA799B03_00116</name>
</gene>
<dbReference type="SUPFAM" id="SSF53756">
    <property type="entry name" value="UDP-Glycosyltransferase/glycogen phosphorylase"/>
    <property type="match status" value="1"/>
</dbReference>
<evidence type="ECO:0000313" key="5">
    <source>
        <dbReference type="Proteomes" id="UP000029384"/>
    </source>
</evidence>